<name>A0A1I1JHF2_9SPHI</name>
<keyword evidence="5 9" id="KW-0798">TonB box</keyword>
<accession>A0A1I1JHF2</accession>
<dbReference type="InterPro" id="IPR023997">
    <property type="entry name" value="TonB-dep_OMP_SusC/RagA_CS"/>
</dbReference>
<dbReference type="InterPro" id="IPR012910">
    <property type="entry name" value="Plug_dom"/>
</dbReference>
<evidence type="ECO:0000256" key="2">
    <source>
        <dbReference type="ARBA" id="ARBA00022448"/>
    </source>
</evidence>
<evidence type="ECO:0000259" key="11">
    <source>
        <dbReference type="Pfam" id="PF07715"/>
    </source>
</evidence>
<evidence type="ECO:0000313" key="12">
    <source>
        <dbReference type="EMBL" id="SFC47974.1"/>
    </source>
</evidence>
<dbReference type="NCBIfam" id="TIGR04056">
    <property type="entry name" value="OMP_RagA_SusC"/>
    <property type="match status" value="1"/>
</dbReference>
<proteinExistence type="inferred from homology"/>
<dbReference type="Pfam" id="PF00593">
    <property type="entry name" value="TonB_dep_Rec_b-barrel"/>
    <property type="match status" value="1"/>
</dbReference>
<dbReference type="InterPro" id="IPR037066">
    <property type="entry name" value="Plug_dom_sf"/>
</dbReference>
<evidence type="ECO:0000256" key="6">
    <source>
        <dbReference type="ARBA" id="ARBA00023136"/>
    </source>
</evidence>
<keyword evidence="13" id="KW-1185">Reference proteome</keyword>
<dbReference type="SUPFAM" id="SSF49464">
    <property type="entry name" value="Carboxypeptidase regulatory domain-like"/>
    <property type="match status" value="1"/>
</dbReference>
<dbReference type="Gene3D" id="2.170.130.10">
    <property type="entry name" value="TonB-dependent receptor, plug domain"/>
    <property type="match status" value="1"/>
</dbReference>
<gene>
    <name evidence="12" type="ORF">SAMN05421747_11241</name>
</gene>
<dbReference type="InterPro" id="IPR036942">
    <property type="entry name" value="Beta-barrel_TonB_sf"/>
</dbReference>
<dbReference type="Gene3D" id="2.40.170.20">
    <property type="entry name" value="TonB-dependent receptor, beta-barrel domain"/>
    <property type="match status" value="1"/>
</dbReference>
<evidence type="ECO:0000256" key="3">
    <source>
        <dbReference type="ARBA" id="ARBA00022452"/>
    </source>
</evidence>
<evidence type="ECO:0000259" key="10">
    <source>
        <dbReference type="Pfam" id="PF00593"/>
    </source>
</evidence>
<evidence type="ECO:0000256" key="5">
    <source>
        <dbReference type="ARBA" id="ARBA00023077"/>
    </source>
</evidence>
<dbReference type="InterPro" id="IPR000531">
    <property type="entry name" value="Beta-barrel_TonB"/>
</dbReference>
<dbReference type="InterPro" id="IPR008969">
    <property type="entry name" value="CarboxyPept-like_regulatory"/>
</dbReference>
<keyword evidence="3 8" id="KW-1134">Transmembrane beta strand</keyword>
<dbReference type="PROSITE" id="PS52016">
    <property type="entry name" value="TONB_DEPENDENT_REC_3"/>
    <property type="match status" value="1"/>
</dbReference>
<dbReference type="Proteomes" id="UP000199577">
    <property type="component" value="Unassembled WGS sequence"/>
</dbReference>
<evidence type="ECO:0000256" key="7">
    <source>
        <dbReference type="ARBA" id="ARBA00023237"/>
    </source>
</evidence>
<feature type="domain" description="TonB-dependent receptor-like beta-barrel" evidence="10">
    <location>
        <begin position="526"/>
        <end position="1026"/>
    </location>
</feature>
<dbReference type="Gene3D" id="2.60.40.1120">
    <property type="entry name" value="Carboxypeptidase-like, regulatory domain"/>
    <property type="match status" value="1"/>
</dbReference>
<dbReference type="EMBL" id="FOLL01000012">
    <property type="protein sequence ID" value="SFC47974.1"/>
    <property type="molecule type" value="Genomic_DNA"/>
</dbReference>
<organism evidence="12 13">
    <name type="scientific">Parapedobacter composti</name>
    <dbReference type="NCBI Taxonomy" id="623281"/>
    <lineage>
        <taxon>Bacteria</taxon>
        <taxon>Pseudomonadati</taxon>
        <taxon>Bacteroidota</taxon>
        <taxon>Sphingobacteriia</taxon>
        <taxon>Sphingobacteriales</taxon>
        <taxon>Sphingobacteriaceae</taxon>
        <taxon>Parapedobacter</taxon>
    </lineage>
</organism>
<evidence type="ECO:0000256" key="8">
    <source>
        <dbReference type="PROSITE-ProRule" id="PRU01360"/>
    </source>
</evidence>
<comment type="similarity">
    <text evidence="8 9">Belongs to the TonB-dependent receptor family.</text>
</comment>
<dbReference type="InterPro" id="IPR039426">
    <property type="entry name" value="TonB-dep_rcpt-like"/>
</dbReference>
<dbReference type="Pfam" id="PF13715">
    <property type="entry name" value="CarbopepD_reg_2"/>
    <property type="match status" value="1"/>
</dbReference>
<keyword evidence="6 8" id="KW-0472">Membrane</keyword>
<dbReference type="InterPro" id="IPR023996">
    <property type="entry name" value="TonB-dep_OMP_SusC/RagA"/>
</dbReference>
<feature type="domain" description="TonB-dependent receptor plug" evidence="11">
    <location>
        <begin position="114"/>
        <end position="235"/>
    </location>
</feature>
<dbReference type="NCBIfam" id="TIGR04057">
    <property type="entry name" value="SusC_RagA_signa"/>
    <property type="match status" value="1"/>
</dbReference>
<keyword evidence="4 8" id="KW-0812">Transmembrane</keyword>
<keyword evidence="7 8" id="KW-0998">Cell outer membrane</keyword>
<dbReference type="OrthoDB" id="9768177at2"/>
<comment type="subcellular location">
    <subcellularLocation>
        <location evidence="1 8">Cell outer membrane</location>
        <topology evidence="1 8">Multi-pass membrane protein</topology>
    </subcellularLocation>
</comment>
<dbReference type="Pfam" id="PF07715">
    <property type="entry name" value="Plug"/>
    <property type="match status" value="1"/>
</dbReference>
<evidence type="ECO:0000256" key="9">
    <source>
        <dbReference type="RuleBase" id="RU003357"/>
    </source>
</evidence>
<reference evidence="12 13" key="1">
    <citation type="submission" date="2016-10" db="EMBL/GenBank/DDBJ databases">
        <authorList>
            <person name="de Groot N.N."/>
        </authorList>
    </citation>
    <scope>NUCLEOTIDE SEQUENCE [LARGE SCALE GENOMIC DNA]</scope>
    <source>
        <strain evidence="12 13">DSM 22900</strain>
    </source>
</reference>
<dbReference type="AlphaFoldDB" id="A0A1I1JHF2"/>
<protein>
    <submittedName>
        <fullName evidence="12">TonB-linked outer membrane protein, SusC/RagA family</fullName>
    </submittedName>
</protein>
<evidence type="ECO:0000313" key="13">
    <source>
        <dbReference type="Proteomes" id="UP000199577"/>
    </source>
</evidence>
<dbReference type="STRING" id="623281.SAMN05421747_11241"/>
<evidence type="ECO:0000256" key="1">
    <source>
        <dbReference type="ARBA" id="ARBA00004571"/>
    </source>
</evidence>
<evidence type="ECO:0000256" key="4">
    <source>
        <dbReference type="ARBA" id="ARBA00022692"/>
    </source>
</evidence>
<dbReference type="RefSeq" id="WP_090974015.1">
    <property type="nucleotide sequence ID" value="NZ_FOLL01000012.1"/>
</dbReference>
<dbReference type="GO" id="GO:0009279">
    <property type="term" value="C:cell outer membrane"/>
    <property type="evidence" value="ECO:0007669"/>
    <property type="project" value="UniProtKB-SubCell"/>
</dbReference>
<sequence>MSLYLGVLLAGIVYAQERRISGRVTDGVGGEPLAGVSVVATGTSVGVVTDQSGGYSIVVPPEARSLTFSYIGYMSQTVTIGESTTVNVALESESSELSEVVVTANVIARERRTLGYSAPTVSGAELTQGQNPSVINSLAGRVAGVNITSTANTPGSSSRIVFRGGTSISGNNQALIVVDGVPIDNSSVIGGQNALSSLDFGNRGNDINPEDIESVTALKGPAAAALYGSRAANGALIITTKKGRRNAEKTEITFTTTNTLSSVLKLPDFQNEYGQGFLVGFDSDGNPVYENDPKENWSWGAPFTGEIQPWGQEINGVRLEKPYSAQPDNVRNFFDTGIASNNNLSFSGGGERSTFFLGLNSLNSNGVYPTAVDNYNRYGARFNGTMEFNNKFNAGISLNYTRINSSTVGGGQNDASVYDKVLQTARDIPIDRMGDLSNPYFGFGIVDANGVFQENLYGYTGAYAISPYYVLENFENLNDVNRITGNVNIGYKPLEWLDIEERIGVDTYSDRRREMTPKYEFYPADVTSGNYDPNDNAYINNGGYRISQFNVSEIVHDLMATARHQFNPDFYGSLMIGNNIRQRHVTNNVTATNASGGLVVPGWYNLSNSNGPVNVIQDNWSLRRLVGVYGQLSLAYRDFLFLDATARNDWSSTLPTENNSFFYPSISGSFVFTELLQSNTVLPFGKIRASWARVGNDTDPYQLLTTFSRSQINSSFGSTTFPFGNVAALMSGSTIGNPDLKPEITTSLELGTELAFFRGNRLSVDFTWYSNSSTNQILTIPIPNSTGYGFKVINAGTVNNKGVELALRGTPIRTTDLVWELYGTFTRNRNRVSDLGVDQIVIGGFSGMSIVAAENRPYGEFYAVSEQKDSEGRTIIDPENGMPLITPTAVYLGSYNPNYQASWGTNLNYKSLSFGVLFDTKQGGKFWSRTKDIMAFVGTSAETGGERINAIFPNSVYLDENGNSVTNTEYTYIKQNYFPGREAGVSVIDGSFVKLRTASISYTFNAQQLGRTPFGALTVGLYGNNLFIWTPDENQFADPEINSTGAGNEQGFDFTAQPSVRNYGLNVRVTF</sequence>
<keyword evidence="2 8" id="KW-0813">Transport</keyword>
<dbReference type="SUPFAM" id="SSF56935">
    <property type="entry name" value="Porins"/>
    <property type="match status" value="1"/>
</dbReference>